<comment type="similarity">
    <text evidence="12">Belongs to the phospholipase D family. Cardiolipin synthase subfamily. ClsA sub-subfamily.</text>
</comment>
<evidence type="ECO:0000313" key="15">
    <source>
        <dbReference type="Proteomes" id="UP000242951"/>
    </source>
</evidence>
<dbReference type="EC" id="2.7.8.-" evidence="12"/>
<keyword evidence="6" id="KW-0677">Repeat</keyword>
<dbReference type="InterPro" id="IPR022924">
    <property type="entry name" value="Cardiolipin_synthase"/>
</dbReference>
<evidence type="ECO:0000256" key="3">
    <source>
        <dbReference type="ARBA" id="ARBA00022516"/>
    </source>
</evidence>
<comment type="caution">
    <text evidence="14">The sequence shown here is derived from an EMBL/GenBank/DDBJ whole genome shotgun (WGS) entry which is preliminary data.</text>
</comment>
<dbReference type="PANTHER" id="PTHR21248">
    <property type="entry name" value="CARDIOLIPIN SYNTHASE"/>
    <property type="match status" value="1"/>
</dbReference>
<feature type="active site" evidence="12">
    <location>
        <position position="240"/>
    </location>
</feature>
<dbReference type="InterPro" id="IPR025202">
    <property type="entry name" value="PLD-like_dom"/>
</dbReference>
<dbReference type="Gene3D" id="3.30.870.10">
    <property type="entry name" value="Endonuclease Chain A"/>
    <property type="match status" value="2"/>
</dbReference>
<sequence>MQASDWLHVGTLVMAAHVLGVIAAVHAIINTRTSQGAVAWAVSLVAMPYFTLIPYLFLGRSKFAGYIDERRLELDILRNCSKPVEWDSTAARSDTEVTNSSGVRGEIASGPAAYLGNSTIRTLQRLSGMPFLRGNSVRVLVNGDSTFRAILEAIDAAERYIVVQFFIVRADELGLMLKDRLIARTRAGVRVYFLYDSIGSFDLPHRYVNELRAGGVEAHPFAAKRKFVHRFQINFRNHRKIVVVDGRRAFIGGHNVGVEYLGGNPCLSPWRDTHVEVRGPAVASIQLVFTEDWYWATQRLPELGPAPHSDENMYCMVLSSGPADKQETCSLFFVEAINAARERIWITSPYLIPDEAVCSALRLAVMRGIDVRILIPSRRDHCVVFAASKLYAYDLVQAGVRVFRYQPGFLHQKVVLVDDIAASVGSANLDNRSFRLNFEITVLTVDRAFAREVEAMLLADFANSLEIDRQDYRGAFFPRRMAMHVARLFSPIL</sequence>
<dbReference type="Pfam" id="PF13091">
    <property type="entry name" value="PLDc_2"/>
    <property type="match status" value="1"/>
</dbReference>
<keyword evidence="11 12" id="KW-1208">Phospholipid metabolism</keyword>
<dbReference type="NCBIfam" id="TIGR04265">
    <property type="entry name" value="bac_cardiolipin"/>
    <property type="match status" value="1"/>
</dbReference>
<dbReference type="Pfam" id="PF13396">
    <property type="entry name" value="PLDc_N"/>
    <property type="match status" value="1"/>
</dbReference>
<keyword evidence="5 12" id="KW-0812">Transmembrane</keyword>
<evidence type="ECO:0000256" key="1">
    <source>
        <dbReference type="ARBA" id="ARBA00004651"/>
    </source>
</evidence>
<evidence type="ECO:0000256" key="9">
    <source>
        <dbReference type="ARBA" id="ARBA00023136"/>
    </source>
</evidence>
<comment type="function">
    <text evidence="12">Catalyzes the reversible phosphatidyl group transfer from one phosphatidylglycerol molecule to another to form cardiolipin (CL) (diphosphatidylglycerol) and glycerol.</text>
</comment>
<dbReference type="Pfam" id="PF00614">
    <property type="entry name" value="PLDc"/>
    <property type="match status" value="1"/>
</dbReference>
<comment type="subcellular location">
    <subcellularLocation>
        <location evidence="1 12">Cell membrane</location>
        <topology evidence="1 12">Multi-pass membrane protein</topology>
    </subcellularLocation>
</comment>
<dbReference type="SUPFAM" id="SSF56024">
    <property type="entry name" value="Phospholipase D/nuclease"/>
    <property type="match status" value="2"/>
</dbReference>
<feature type="domain" description="PLD phosphodiesterase" evidence="13">
    <location>
        <begin position="406"/>
        <end position="433"/>
    </location>
</feature>
<dbReference type="SMART" id="SM00155">
    <property type="entry name" value="PLDc"/>
    <property type="match status" value="2"/>
</dbReference>
<evidence type="ECO:0000256" key="8">
    <source>
        <dbReference type="ARBA" id="ARBA00023098"/>
    </source>
</evidence>
<keyword evidence="8 12" id="KW-0443">Lipid metabolism</keyword>
<evidence type="ECO:0000256" key="10">
    <source>
        <dbReference type="ARBA" id="ARBA00023209"/>
    </source>
</evidence>
<evidence type="ECO:0000256" key="6">
    <source>
        <dbReference type="ARBA" id="ARBA00022737"/>
    </source>
</evidence>
<dbReference type="EMBL" id="LELG01000075">
    <property type="protein sequence ID" value="KMQ80509.1"/>
    <property type="molecule type" value="Genomic_DNA"/>
</dbReference>
<feature type="active site" evidence="12">
    <location>
        <position position="245"/>
    </location>
</feature>
<dbReference type="PANTHER" id="PTHR21248:SF22">
    <property type="entry name" value="PHOSPHOLIPASE D"/>
    <property type="match status" value="1"/>
</dbReference>
<dbReference type="InterPro" id="IPR030840">
    <property type="entry name" value="CL_synthase_A"/>
</dbReference>
<name>A0ABR5HME6_9BURK</name>
<keyword evidence="15" id="KW-1185">Reference proteome</keyword>
<keyword evidence="7 12" id="KW-1133">Transmembrane helix</keyword>
<dbReference type="HAMAP" id="MF_00190">
    <property type="entry name" value="Cardiolipin_synth_ClsA"/>
    <property type="match status" value="1"/>
</dbReference>
<evidence type="ECO:0000313" key="14">
    <source>
        <dbReference type="EMBL" id="KMQ80509.1"/>
    </source>
</evidence>
<feature type="active site" evidence="12">
    <location>
        <position position="413"/>
    </location>
</feature>
<keyword evidence="4 12" id="KW-0808">Transferase</keyword>
<evidence type="ECO:0000256" key="12">
    <source>
        <dbReference type="HAMAP-Rule" id="MF_00190"/>
    </source>
</evidence>
<comment type="catalytic activity">
    <reaction evidence="12">
        <text>2 a 1,2-diacyl-sn-glycero-3-phospho-(1'-sn-glycerol) = a cardiolipin + glycerol</text>
        <dbReference type="Rhea" id="RHEA:31451"/>
        <dbReference type="ChEBI" id="CHEBI:17754"/>
        <dbReference type="ChEBI" id="CHEBI:62237"/>
        <dbReference type="ChEBI" id="CHEBI:64716"/>
    </reaction>
</comment>
<reference evidence="14 15" key="1">
    <citation type="submission" date="2015-06" db="EMBL/GenBank/DDBJ databases">
        <title>Comparative genomics of Burkholderia leaf nodule symbionts.</title>
        <authorList>
            <person name="Carlier A."/>
            <person name="Eberl L."/>
            <person name="Pinto-Carbo M."/>
        </authorList>
    </citation>
    <scope>NUCLEOTIDE SEQUENCE [LARGE SCALE GENOMIC DNA]</scope>
    <source>
        <strain evidence="14 15">UZHbot3</strain>
    </source>
</reference>
<feature type="transmembrane region" description="Helical" evidence="12">
    <location>
        <begin position="37"/>
        <end position="58"/>
    </location>
</feature>
<evidence type="ECO:0000256" key="11">
    <source>
        <dbReference type="ARBA" id="ARBA00023264"/>
    </source>
</evidence>
<keyword evidence="10 12" id="KW-0594">Phospholipid biosynthesis</keyword>
<evidence type="ECO:0000256" key="2">
    <source>
        <dbReference type="ARBA" id="ARBA00022475"/>
    </source>
</evidence>
<dbReference type="Proteomes" id="UP000242951">
    <property type="component" value="Unassembled WGS sequence"/>
</dbReference>
<evidence type="ECO:0000259" key="13">
    <source>
        <dbReference type="PROSITE" id="PS50035"/>
    </source>
</evidence>
<keyword evidence="9 12" id="KW-0472">Membrane</keyword>
<dbReference type="CDD" id="cd09155">
    <property type="entry name" value="PLDc_PaCLS_like_1"/>
    <property type="match status" value="1"/>
</dbReference>
<gene>
    <name evidence="12" type="primary">clsA</name>
    <name evidence="14" type="ORF">BPMI_00884</name>
</gene>
<dbReference type="InterPro" id="IPR001736">
    <property type="entry name" value="PLipase_D/transphosphatidylase"/>
</dbReference>
<keyword evidence="2 12" id="KW-1003">Cell membrane</keyword>
<feature type="transmembrane region" description="Helical" evidence="12">
    <location>
        <begin position="6"/>
        <end position="25"/>
    </location>
</feature>
<evidence type="ECO:0000256" key="7">
    <source>
        <dbReference type="ARBA" id="ARBA00022989"/>
    </source>
</evidence>
<feature type="active site" evidence="12">
    <location>
        <position position="418"/>
    </location>
</feature>
<evidence type="ECO:0000256" key="5">
    <source>
        <dbReference type="ARBA" id="ARBA00022692"/>
    </source>
</evidence>
<dbReference type="PROSITE" id="PS50035">
    <property type="entry name" value="PLD"/>
    <property type="match status" value="2"/>
</dbReference>
<keyword evidence="3 12" id="KW-0444">Lipid biosynthesis</keyword>
<evidence type="ECO:0000256" key="4">
    <source>
        <dbReference type="ARBA" id="ARBA00022679"/>
    </source>
</evidence>
<protein>
    <recommendedName>
        <fullName evidence="12">Cardiolipin synthase A</fullName>
        <shortName evidence="12">CL synthase</shortName>
        <ecNumber evidence="12">2.7.8.-</ecNumber>
    </recommendedName>
</protein>
<dbReference type="InterPro" id="IPR027379">
    <property type="entry name" value="CLS_N"/>
</dbReference>
<organism evidence="14 15">
    <name type="scientific">Candidatus Burkholderia pumila</name>
    <dbReference type="NCBI Taxonomy" id="1090375"/>
    <lineage>
        <taxon>Bacteria</taxon>
        <taxon>Pseudomonadati</taxon>
        <taxon>Pseudomonadota</taxon>
        <taxon>Betaproteobacteria</taxon>
        <taxon>Burkholderiales</taxon>
        <taxon>Burkholderiaceae</taxon>
        <taxon>Burkholderia</taxon>
    </lineage>
</organism>
<feature type="active site" evidence="12">
    <location>
        <position position="238"/>
    </location>
</feature>
<proteinExistence type="inferred from homology"/>
<feature type="active site" evidence="12">
    <location>
        <position position="411"/>
    </location>
</feature>
<accession>A0ABR5HME6</accession>
<feature type="domain" description="PLD phosphodiesterase" evidence="13">
    <location>
        <begin position="233"/>
        <end position="260"/>
    </location>
</feature>